<evidence type="ECO:0000313" key="2">
    <source>
        <dbReference type="EMBL" id="THA12644.1"/>
    </source>
</evidence>
<comment type="caution">
    <text evidence="2">The sequence shown here is derived from an EMBL/GenBank/DDBJ whole genome shotgun (WGS) entry which is preliminary data.</text>
</comment>
<organism evidence="2 3">
    <name type="scientific">Rodentibacter pneumotropicus</name>
    <dbReference type="NCBI Taxonomy" id="758"/>
    <lineage>
        <taxon>Bacteria</taxon>
        <taxon>Pseudomonadati</taxon>
        <taxon>Pseudomonadota</taxon>
        <taxon>Gammaproteobacteria</taxon>
        <taxon>Pasteurellales</taxon>
        <taxon>Pasteurellaceae</taxon>
        <taxon>Rodentibacter</taxon>
    </lineage>
</organism>
<dbReference type="Proteomes" id="UP000310576">
    <property type="component" value="Unassembled WGS sequence"/>
</dbReference>
<reference evidence="2 3" key="1">
    <citation type="journal article" date="2019" name="Vet. Microbiol.">
        <title>Development of multi locus sequence typing (MLST) of Rodentibacter pneumotropicus.</title>
        <authorList>
            <person name="Adhikary S."/>
            <person name="Bisgaard M."/>
            <person name="Boot R."/>
            <person name="Benga L."/>
            <person name="Nicklas W."/>
            <person name="Christensen H."/>
        </authorList>
    </citation>
    <scope>NUCLEOTIDE SEQUENCE [LARGE SCALE GENOMIC DNA]</scope>
    <source>
        <strain evidence="2 3">1596_07</strain>
    </source>
</reference>
<evidence type="ECO:0000256" key="1">
    <source>
        <dbReference type="SAM" id="Coils"/>
    </source>
</evidence>
<sequence>MTDVNVVSPMNMGERLDWDAKGKKYNVNVEDLLEEIGQLKQEIQQLKDNETIGVTPSIDDPEEYFNLDSDLTGLGMKVFYGNIMVMNDPDTATDTFKLYVQRGYIVQQGSGKKIKVPAFIKGFPPKEVRSYSAGETTQSAYQIEDFQGNQDYDFTGYQFATPVEIVQVIYHQSQMMIRTNDAGMRNDGALVNTNGWGVWRKI</sequence>
<dbReference type="EMBL" id="QXNG01000104">
    <property type="protein sequence ID" value="THA12644.1"/>
    <property type="molecule type" value="Genomic_DNA"/>
</dbReference>
<feature type="coiled-coil region" evidence="1">
    <location>
        <begin position="22"/>
        <end position="49"/>
    </location>
</feature>
<keyword evidence="1" id="KW-0175">Coiled coil</keyword>
<gene>
    <name evidence="2" type="ORF">D3M76_09785</name>
</gene>
<proteinExistence type="predicted"/>
<protein>
    <submittedName>
        <fullName evidence="2">Uncharacterized protein</fullName>
    </submittedName>
</protein>
<dbReference type="AlphaFoldDB" id="A0A4S2PBI2"/>
<name>A0A4S2PBI2_9PAST</name>
<accession>A0A4S2PBI2</accession>
<evidence type="ECO:0000313" key="3">
    <source>
        <dbReference type="Proteomes" id="UP000310576"/>
    </source>
</evidence>
<dbReference type="RefSeq" id="WP_136125098.1">
    <property type="nucleotide sequence ID" value="NZ_QXNF01000051.1"/>
</dbReference>